<dbReference type="EMBL" id="RKQL01000002">
    <property type="protein sequence ID" value="RPE70768.1"/>
    <property type="molecule type" value="Genomic_DNA"/>
</dbReference>
<dbReference type="AlphaFoldDB" id="A0A3N4ULA4"/>
<evidence type="ECO:0000313" key="4">
    <source>
        <dbReference type="Proteomes" id="UP000272193"/>
    </source>
</evidence>
<sequence>MTVNRAISIFAGFMIMASLALAHFSGQINLGQMSWLWLTFFVGANLFQMGFTGFCPAAKIMKALGMKEATSACGTNSSGKCC</sequence>
<dbReference type="InterPro" id="IPR021309">
    <property type="entry name" value="YgaP-like_TM"/>
</dbReference>
<dbReference type="Gene3D" id="6.10.140.1340">
    <property type="match status" value="1"/>
</dbReference>
<gene>
    <name evidence="3" type="ORF">EDC62_1256</name>
</gene>
<organism evidence="3 4">
    <name type="scientific">Tibeticola sediminis</name>
    <dbReference type="NCBI Taxonomy" id="1917811"/>
    <lineage>
        <taxon>Bacteria</taxon>
        <taxon>Pseudomonadati</taxon>
        <taxon>Pseudomonadota</taxon>
        <taxon>Betaproteobacteria</taxon>
        <taxon>Burkholderiales</taxon>
        <taxon>Comamonadaceae</taxon>
        <taxon>Tibeticola</taxon>
    </lineage>
</organism>
<reference evidence="3 4" key="1">
    <citation type="submission" date="2018-11" db="EMBL/GenBank/DDBJ databases">
        <title>Genomic Encyclopedia of Type Strains, Phase IV (KMG-IV): sequencing the most valuable type-strain genomes for metagenomic binning, comparative biology and taxonomic classification.</title>
        <authorList>
            <person name="Goeker M."/>
        </authorList>
    </citation>
    <scope>NUCLEOTIDE SEQUENCE [LARGE SCALE GENOMIC DNA]</scope>
    <source>
        <strain evidence="3 4">DSM 101684</strain>
    </source>
</reference>
<proteinExistence type="predicted"/>
<feature type="transmembrane region" description="Helical" evidence="1">
    <location>
        <begin position="7"/>
        <end position="28"/>
    </location>
</feature>
<name>A0A3N4ULA4_9BURK</name>
<evidence type="ECO:0000259" key="2">
    <source>
        <dbReference type="Pfam" id="PF11127"/>
    </source>
</evidence>
<feature type="domain" description="Inner membrane protein YgaP-like transmembrane" evidence="2">
    <location>
        <begin position="2"/>
        <end position="62"/>
    </location>
</feature>
<evidence type="ECO:0000256" key="1">
    <source>
        <dbReference type="SAM" id="Phobius"/>
    </source>
</evidence>
<dbReference type="Proteomes" id="UP000272193">
    <property type="component" value="Unassembled WGS sequence"/>
</dbReference>
<keyword evidence="1" id="KW-1133">Transmembrane helix</keyword>
<evidence type="ECO:0000313" key="3">
    <source>
        <dbReference type="EMBL" id="RPE70768.1"/>
    </source>
</evidence>
<dbReference type="OrthoDB" id="9799383at2"/>
<dbReference type="Pfam" id="PF11127">
    <property type="entry name" value="YgaP-like_TM"/>
    <property type="match status" value="1"/>
</dbReference>
<keyword evidence="4" id="KW-1185">Reference proteome</keyword>
<protein>
    <submittedName>
        <fullName evidence="3">DUF2892 family protein</fullName>
    </submittedName>
</protein>
<accession>A0A3N4ULA4</accession>
<keyword evidence="1" id="KW-0472">Membrane</keyword>
<dbReference type="RefSeq" id="WP_124221687.1">
    <property type="nucleotide sequence ID" value="NZ_RKQL01000002.1"/>
</dbReference>
<comment type="caution">
    <text evidence="3">The sequence shown here is derived from an EMBL/GenBank/DDBJ whole genome shotgun (WGS) entry which is preliminary data.</text>
</comment>
<keyword evidence="1" id="KW-0812">Transmembrane</keyword>
<feature type="transmembrane region" description="Helical" evidence="1">
    <location>
        <begin position="34"/>
        <end position="57"/>
    </location>
</feature>